<feature type="transmembrane region" description="Helical" evidence="7">
    <location>
        <begin position="192"/>
        <end position="211"/>
    </location>
</feature>
<gene>
    <name evidence="8" type="ORF">C2845_PM13G06430</name>
</gene>
<proteinExistence type="inferred from homology"/>
<dbReference type="Pfam" id="PF00854">
    <property type="entry name" value="PTR2"/>
    <property type="match status" value="1"/>
</dbReference>
<reference evidence="9" key="1">
    <citation type="journal article" date="2019" name="Nat. Commun.">
        <title>The genome of broomcorn millet.</title>
        <authorList>
            <person name="Zou C."/>
            <person name="Miki D."/>
            <person name="Li D."/>
            <person name="Tang Q."/>
            <person name="Xiao L."/>
            <person name="Rajput S."/>
            <person name="Deng P."/>
            <person name="Jia W."/>
            <person name="Huang R."/>
            <person name="Zhang M."/>
            <person name="Sun Y."/>
            <person name="Hu J."/>
            <person name="Fu X."/>
            <person name="Schnable P.S."/>
            <person name="Li F."/>
            <person name="Zhang H."/>
            <person name="Feng B."/>
            <person name="Zhu X."/>
            <person name="Liu R."/>
            <person name="Schnable J.C."/>
            <person name="Zhu J.-K."/>
            <person name="Zhang H."/>
        </authorList>
    </citation>
    <scope>NUCLEOTIDE SEQUENCE [LARGE SCALE GENOMIC DNA]</scope>
</reference>
<evidence type="ECO:0000256" key="3">
    <source>
        <dbReference type="ARBA" id="ARBA00022692"/>
    </source>
</evidence>
<dbReference type="PANTHER" id="PTHR11654">
    <property type="entry name" value="OLIGOPEPTIDE TRANSPORTER-RELATED"/>
    <property type="match status" value="1"/>
</dbReference>
<evidence type="ECO:0000313" key="9">
    <source>
        <dbReference type="Proteomes" id="UP000275267"/>
    </source>
</evidence>
<name>A0A3L6RGY1_PANMI</name>
<dbReference type="OrthoDB" id="674001at2759"/>
<feature type="transmembrane region" description="Helical" evidence="7">
    <location>
        <begin position="542"/>
        <end position="561"/>
    </location>
</feature>
<comment type="similarity">
    <text evidence="2">Belongs to the major facilitator superfamily. Proton-dependent oligopeptide transporter (POT/PTR) (TC 2.A.17) family.</text>
</comment>
<feature type="transmembrane region" description="Helical" evidence="7">
    <location>
        <begin position="70"/>
        <end position="88"/>
    </location>
</feature>
<keyword evidence="9" id="KW-1185">Reference proteome</keyword>
<evidence type="ECO:0000256" key="6">
    <source>
        <dbReference type="SAM" id="MobiDB-lite"/>
    </source>
</evidence>
<feature type="compositionally biased region" description="Acidic residues" evidence="6">
    <location>
        <begin position="582"/>
        <end position="593"/>
    </location>
</feature>
<dbReference type="Proteomes" id="UP000275267">
    <property type="component" value="Unassembled WGS sequence"/>
</dbReference>
<dbReference type="InterPro" id="IPR000109">
    <property type="entry name" value="POT_fam"/>
</dbReference>
<evidence type="ECO:0000256" key="1">
    <source>
        <dbReference type="ARBA" id="ARBA00004141"/>
    </source>
</evidence>
<keyword evidence="5 7" id="KW-0472">Membrane</keyword>
<feature type="region of interest" description="Disordered" evidence="6">
    <location>
        <begin position="1"/>
        <end position="20"/>
    </location>
</feature>
<feature type="transmembrane region" description="Helical" evidence="7">
    <location>
        <begin position="139"/>
        <end position="162"/>
    </location>
</feature>
<evidence type="ECO:0000256" key="7">
    <source>
        <dbReference type="SAM" id="Phobius"/>
    </source>
</evidence>
<protein>
    <submittedName>
        <fullName evidence="8">Protein NRT1/ PTR FAMILY 4.3-like</fullName>
    </submittedName>
</protein>
<keyword evidence="4 7" id="KW-1133">Transmembrane helix</keyword>
<accession>A0A3L6RGY1</accession>
<keyword evidence="3 7" id="KW-0812">Transmembrane</keyword>
<dbReference type="InterPro" id="IPR036259">
    <property type="entry name" value="MFS_trans_sf"/>
</dbReference>
<sequence length="593" mass="63333">MDVESSPAAGASVDWRGRPCRPRRHGGMRSAVFVLVFQAAQTMALAAVGSNLITFVFGELHFPLSQAANVVTNFVGTVFILSPLGGFLSDSYAGCFWTLLAFGAVELAGLILLSVQAHLPKLKSAPCNMLTMVGSCERASGFKATIFFVALYLVALGSGCVMPNMTAYGADQFAGAADKDAKSLPTYFNLSYFGYCAGELVALTAMVWAQTRYGMDVGFGLAAAALGAGLISLVSGVVFYRNKPPRGSIFTPIARVFVAAFTKRKQICPSGSSNPANGGAGDPAAPVDDNFRHANKFRFLDKACIRVAPEPDTEPESPWRLCTAAEVQQVKTLLAVLPIVACTIVFNTVLAQLQTFSVQQGSAMDTRLAPGSSSSFAIPPASLQAIPYTMLLALVPAYELLLVPLLRRLTGTRSGITPLQRIGVGLCVVALSMAAAALVERRRRDASLSGAGTRLSVFWLVPQFLIFGVSELFTNVGLMEFFYQQAAAGTMQAFFMALFYCSFSFGFFLSSVLVSLVNRATARGGRRGWLGDNDLDRDRLDLFYWVLAALSVLNFFCYLLCARWYNSGGAGGSGEAASGEAASEDDDDDKELI</sequence>
<feature type="transmembrane region" description="Helical" evidence="7">
    <location>
        <begin position="459"/>
        <end position="482"/>
    </location>
</feature>
<feature type="region of interest" description="Disordered" evidence="6">
    <location>
        <begin position="570"/>
        <end position="593"/>
    </location>
</feature>
<dbReference type="AlphaFoldDB" id="A0A3L6RGY1"/>
<feature type="transmembrane region" description="Helical" evidence="7">
    <location>
        <begin position="31"/>
        <end position="58"/>
    </location>
</feature>
<feature type="transmembrane region" description="Helical" evidence="7">
    <location>
        <begin position="217"/>
        <end position="240"/>
    </location>
</feature>
<comment type="subcellular location">
    <subcellularLocation>
        <location evidence="1">Membrane</location>
        <topology evidence="1">Multi-pass membrane protein</topology>
    </subcellularLocation>
</comment>
<dbReference type="EMBL" id="PQIB02000008">
    <property type="protein sequence ID" value="RLN03734.1"/>
    <property type="molecule type" value="Genomic_DNA"/>
</dbReference>
<evidence type="ECO:0000313" key="8">
    <source>
        <dbReference type="EMBL" id="RLN03734.1"/>
    </source>
</evidence>
<feature type="transmembrane region" description="Helical" evidence="7">
    <location>
        <begin position="95"/>
        <end position="119"/>
    </location>
</feature>
<comment type="caution">
    <text evidence="8">The sequence shown here is derived from an EMBL/GenBank/DDBJ whole genome shotgun (WGS) entry which is preliminary data.</text>
</comment>
<evidence type="ECO:0000256" key="4">
    <source>
        <dbReference type="ARBA" id="ARBA00022989"/>
    </source>
</evidence>
<dbReference type="Gene3D" id="1.20.1250.20">
    <property type="entry name" value="MFS general substrate transporter like domains"/>
    <property type="match status" value="1"/>
</dbReference>
<dbReference type="SUPFAM" id="SSF103473">
    <property type="entry name" value="MFS general substrate transporter"/>
    <property type="match status" value="1"/>
</dbReference>
<dbReference type="GO" id="GO:0022857">
    <property type="term" value="F:transmembrane transporter activity"/>
    <property type="evidence" value="ECO:0007669"/>
    <property type="project" value="InterPro"/>
</dbReference>
<dbReference type="GO" id="GO:0016020">
    <property type="term" value="C:membrane"/>
    <property type="evidence" value="ECO:0007669"/>
    <property type="project" value="UniProtKB-SubCell"/>
</dbReference>
<evidence type="ECO:0000256" key="2">
    <source>
        <dbReference type="ARBA" id="ARBA00005982"/>
    </source>
</evidence>
<feature type="transmembrane region" description="Helical" evidence="7">
    <location>
        <begin position="333"/>
        <end position="353"/>
    </location>
</feature>
<feature type="transmembrane region" description="Helical" evidence="7">
    <location>
        <begin position="385"/>
        <end position="406"/>
    </location>
</feature>
<feature type="transmembrane region" description="Helical" evidence="7">
    <location>
        <begin position="494"/>
        <end position="517"/>
    </location>
</feature>
<organism evidence="8 9">
    <name type="scientific">Panicum miliaceum</name>
    <name type="common">Proso millet</name>
    <name type="synonym">Broomcorn millet</name>
    <dbReference type="NCBI Taxonomy" id="4540"/>
    <lineage>
        <taxon>Eukaryota</taxon>
        <taxon>Viridiplantae</taxon>
        <taxon>Streptophyta</taxon>
        <taxon>Embryophyta</taxon>
        <taxon>Tracheophyta</taxon>
        <taxon>Spermatophyta</taxon>
        <taxon>Magnoliopsida</taxon>
        <taxon>Liliopsida</taxon>
        <taxon>Poales</taxon>
        <taxon>Poaceae</taxon>
        <taxon>PACMAD clade</taxon>
        <taxon>Panicoideae</taxon>
        <taxon>Panicodae</taxon>
        <taxon>Paniceae</taxon>
        <taxon>Panicinae</taxon>
        <taxon>Panicum</taxon>
        <taxon>Panicum sect. Panicum</taxon>
    </lineage>
</organism>
<evidence type="ECO:0000256" key="5">
    <source>
        <dbReference type="ARBA" id="ARBA00023136"/>
    </source>
</evidence>